<evidence type="ECO:0000256" key="4">
    <source>
        <dbReference type="ARBA" id="ARBA00022692"/>
    </source>
</evidence>
<dbReference type="NCBIfam" id="TIGR01494">
    <property type="entry name" value="ATPase_P-type"/>
    <property type="match status" value="2"/>
</dbReference>
<evidence type="ECO:0000256" key="12">
    <source>
        <dbReference type="ARBA" id="ARBA00049360"/>
    </source>
</evidence>
<feature type="transmembrane region" description="Helical" evidence="14">
    <location>
        <begin position="1957"/>
        <end position="1978"/>
    </location>
</feature>
<dbReference type="PRINTS" id="PR00119">
    <property type="entry name" value="CATATPASE"/>
</dbReference>
<evidence type="ECO:0000313" key="16">
    <source>
        <dbReference type="Proteomes" id="UP000095280"/>
    </source>
</evidence>
<dbReference type="InterPro" id="IPR008250">
    <property type="entry name" value="ATPase_P-typ_transduc_dom_A_sf"/>
</dbReference>
<feature type="transmembrane region" description="Helical" evidence="14">
    <location>
        <begin position="1847"/>
        <end position="1870"/>
    </location>
</feature>
<feature type="transmembrane region" description="Helical" evidence="14">
    <location>
        <begin position="1910"/>
        <end position="1937"/>
    </location>
</feature>
<proteinExistence type="inferred from homology"/>
<evidence type="ECO:0000256" key="3">
    <source>
        <dbReference type="ARBA" id="ARBA00022553"/>
    </source>
</evidence>
<dbReference type="NCBIfam" id="TIGR01657">
    <property type="entry name" value="P-ATPase-V"/>
    <property type="match status" value="1"/>
</dbReference>
<dbReference type="InterPro" id="IPR001584">
    <property type="entry name" value="Integrase_cat-core"/>
</dbReference>
<evidence type="ECO:0000256" key="8">
    <source>
        <dbReference type="ARBA" id="ARBA00022842"/>
    </source>
</evidence>
<dbReference type="GO" id="GO:0140358">
    <property type="term" value="F:P-type transmembrane transporter activity"/>
    <property type="evidence" value="ECO:0007669"/>
    <property type="project" value="InterPro"/>
</dbReference>
<dbReference type="InterPro" id="IPR059000">
    <property type="entry name" value="ATPase_P-type_domA"/>
</dbReference>
<dbReference type="SFLD" id="SFLDG00002">
    <property type="entry name" value="C1.7:_P-type_atpase_like"/>
    <property type="match status" value="1"/>
</dbReference>
<dbReference type="SUPFAM" id="SSF56784">
    <property type="entry name" value="HAD-like"/>
    <property type="match status" value="1"/>
</dbReference>
<feature type="transmembrane region" description="Helical" evidence="14">
    <location>
        <begin position="1352"/>
        <end position="1372"/>
    </location>
</feature>
<comment type="catalytic activity">
    <reaction evidence="12">
        <text>ATP + H2O = ADP + phosphate + H(+)</text>
        <dbReference type="Rhea" id="RHEA:13065"/>
        <dbReference type="ChEBI" id="CHEBI:15377"/>
        <dbReference type="ChEBI" id="CHEBI:15378"/>
        <dbReference type="ChEBI" id="CHEBI:30616"/>
        <dbReference type="ChEBI" id="CHEBI:43474"/>
        <dbReference type="ChEBI" id="CHEBI:456216"/>
    </reaction>
</comment>
<dbReference type="GO" id="GO:0015074">
    <property type="term" value="P:DNA integration"/>
    <property type="evidence" value="ECO:0007669"/>
    <property type="project" value="InterPro"/>
</dbReference>
<protein>
    <submittedName>
        <fullName evidence="17">Cation-transporting ATPase</fullName>
    </submittedName>
</protein>
<keyword evidence="5" id="KW-0479">Metal-binding</keyword>
<name>A0A1I8IKA6_9PLAT</name>
<dbReference type="Pfam" id="PF17921">
    <property type="entry name" value="Integrase_H2C2"/>
    <property type="match status" value="1"/>
</dbReference>
<dbReference type="InterPro" id="IPR023298">
    <property type="entry name" value="ATPase_P-typ_TM_dom_sf"/>
</dbReference>
<dbReference type="GO" id="GO:0006874">
    <property type="term" value="P:intracellular calcium ion homeostasis"/>
    <property type="evidence" value="ECO:0007669"/>
    <property type="project" value="TreeGrafter"/>
</dbReference>
<comment type="subcellular location">
    <subcellularLocation>
        <location evidence="1">Membrane</location>
        <topology evidence="1">Multi-pass membrane protein</topology>
    </subcellularLocation>
</comment>
<dbReference type="SUPFAM" id="SSF81660">
    <property type="entry name" value="Metal cation-transporting ATPase, ATP-binding domain N"/>
    <property type="match status" value="1"/>
</dbReference>
<keyword evidence="9" id="KW-1278">Translocase</keyword>
<dbReference type="InterPro" id="IPR041588">
    <property type="entry name" value="Integrase_H2C2"/>
</dbReference>
<dbReference type="Gene3D" id="3.40.50.1000">
    <property type="entry name" value="HAD superfamily/HAD-like"/>
    <property type="match status" value="1"/>
</dbReference>
<evidence type="ECO:0000256" key="13">
    <source>
        <dbReference type="SAM" id="MobiDB-lite"/>
    </source>
</evidence>
<dbReference type="InterPro" id="IPR044492">
    <property type="entry name" value="P_typ_ATPase_HD_dom"/>
</dbReference>
<keyword evidence="6" id="KW-0547">Nucleotide-binding</keyword>
<dbReference type="GO" id="GO:0016887">
    <property type="term" value="F:ATP hydrolysis activity"/>
    <property type="evidence" value="ECO:0007669"/>
    <property type="project" value="InterPro"/>
</dbReference>
<dbReference type="GO" id="GO:0005524">
    <property type="term" value="F:ATP binding"/>
    <property type="evidence" value="ECO:0007669"/>
    <property type="project" value="UniProtKB-KW"/>
</dbReference>
<dbReference type="InterPro" id="IPR036397">
    <property type="entry name" value="RNaseH_sf"/>
</dbReference>
<evidence type="ECO:0000256" key="9">
    <source>
        <dbReference type="ARBA" id="ARBA00022967"/>
    </source>
</evidence>
<feature type="transmembrane region" description="Helical" evidence="14">
    <location>
        <begin position="1206"/>
        <end position="1230"/>
    </location>
</feature>
<dbReference type="GO" id="GO:0016020">
    <property type="term" value="C:membrane"/>
    <property type="evidence" value="ECO:0007669"/>
    <property type="project" value="UniProtKB-SubCell"/>
</dbReference>
<dbReference type="GO" id="GO:0015203">
    <property type="term" value="F:polyamine transmembrane transporter activity"/>
    <property type="evidence" value="ECO:0007669"/>
    <property type="project" value="TreeGrafter"/>
</dbReference>
<evidence type="ECO:0000256" key="1">
    <source>
        <dbReference type="ARBA" id="ARBA00004141"/>
    </source>
</evidence>
<evidence type="ECO:0000256" key="6">
    <source>
        <dbReference type="ARBA" id="ARBA00022741"/>
    </source>
</evidence>
<keyword evidence="8" id="KW-0460">Magnesium</keyword>
<dbReference type="PANTHER" id="PTHR45630:SF8">
    <property type="entry name" value="CATION-TRANSPORTING ATPASE"/>
    <property type="match status" value="1"/>
</dbReference>
<dbReference type="GO" id="GO:0019829">
    <property type="term" value="F:ATPase-coupled monoatomic cation transmembrane transporter activity"/>
    <property type="evidence" value="ECO:0007669"/>
    <property type="project" value="TreeGrafter"/>
</dbReference>
<dbReference type="FunFam" id="3.40.50.1000:FF:000068">
    <property type="entry name" value="Cation-transporting ATPase"/>
    <property type="match status" value="1"/>
</dbReference>
<organism evidence="16 17">
    <name type="scientific">Macrostomum lignano</name>
    <dbReference type="NCBI Taxonomy" id="282301"/>
    <lineage>
        <taxon>Eukaryota</taxon>
        <taxon>Metazoa</taxon>
        <taxon>Spiralia</taxon>
        <taxon>Lophotrochozoa</taxon>
        <taxon>Platyhelminthes</taxon>
        <taxon>Rhabditophora</taxon>
        <taxon>Macrostomorpha</taxon>
        <taxon>Macrostomida</taxon>
        <taxon>Macrostomidae</taxon>
        <taxon>Macrostomum</taxon>
    </lineage>
</organism>
<dbReference type="InterPro" id="IPR036412">
    <property type="entry name" value="HAD-like_sf"/>
</dbReference>
<dbReference type="Gene3D" id="3.40.1110.10">
    <property type="entry name" value="Calcium-transporting ATPase, cytoplasmic domain N"/>
    <property type="match status" value="1"/>
</dbReference>
<evidence type="ECO:0000259" key="15">
    <source>
        <dbReference type="PROSITE" id="PS50994"/>
    </source>
</evidence>
<feature type="region of interest" description="Disordered" evidence="13">
    <location>
        <begin position="898"/>
        <end position="921"/>
    </location>
</feature>
<evidence type="ECO:0000256" key="14">
    <source>
        <dbReference type="SAM" id="Phobius"/>
    </source>
</evidence>
<evidence type="ECO:0000256" key="11">
    <source>
        <dbReference type="ARBA" id="ARBA00023136"/>
    </source>
</evidence>
<dbReference type="Pfam" id="PF00665">
    <property type="entry name" value="rve"/>
    <property type="match status" value="1"/>
</dbReference>
<feature type="domain" description="Integrase catalytic" evidence="15">
    <location>
        <begin position="559"/>
        <end position="723"/>
    </location>
</feature>
<dbReference type="SFLD" id="SFLDF00027">
    <property type="entry name" value="p-type_atpase"/>
    <property type="match status" value="1"/>
</dbReference>
<dbReference type="InterPro" id="IPR023214">
    <property type="entry name" value="HAD_sf"/>
</dbReference>
<dbReference type="PROSITE" id="PS50994">
    <property type="entry name" value="INTEGRASE"/>
    <property type="match status" value="1"/>
</dbReference>
<dbReference type="PROSITE" id="PS00154">
    <property type="entry name" value="ATPASE_E1_E2"/>
    <property type="match status" value="1"/>
</dbReference>
<dbReference type="SUPFAM" id="SSF53098">
    <property type="entry name" value="Ribonuclease H-like"/>
    <property type="match status" value="1"/>
</dbReference>
<dbReference type="GO" id="GO:0003676">
    <property type="term" value="F:nucleic acid binding"/>
    <property type="evidence" value="ECO:0007669"/>
    <property type="project" value="InterPro"/>
</dbReference>
<keyword evidence="3" id="KW-0597">Phosphoprotein</keyword>
<keyword evidence="11 14" id="KW-0472">Membrane</keyword>
<sequence length="1991" mass="220100">LRMTSSPLVPPHLASGSGRRSDRIRSILVASFLAISADILQLVGWRRFCRRRRHNVHPDRHEVVSEAVPSDLRHAAPCGSFSSLQQARLRVLNFNSRFLWLPLSLLPLLLKSQTLLCRSYRQCRKTFLRLRCGLNSPGGVWHRRCPGFCESSGPMAAHHHLIVVGDGRWRQARSSERLTRKSARSAEAAPRSRVRFRRADGGIVPTFHKRRQLTIIRHFCRVDAAALQWLHSKKHATGMLAQWLATIDLYEFKIEQSALERVGEYDFEVQYRPGKDHVAADMLSRNPRFRADHFDCPSCSMVPEFQEKFKSEKAKKSASVNIRRQQVDAAVQCSVADVCCQTDSPVTSCHNIETVVTSACQTEKFTSNTSTQCTFFTTVPVTEAAVEATMPIETSRLAVRVAEVEQSASSESSVESVDPELEWARESQETCVDIAQLIDCVQGRTEKPPKASLQSCSREVRILWSLFDELKVENGLLYHLKPKKNKKSVNKLLVIPETADVVELVSKYHRQLNHCGITKTLTAIRSRFAIADLETYVKGIIAECDVCARTKKSKLKHKAPLQPELSGYPGQVVHVDHAGPFPEQAGYRYLLVMVDRFSGFVEVIPVADVSAETTAVNILTEWIARYGCMEQIVSDNGTAFVNSTVSELTRLLEVDMARVTARRPQANGKVERMIQTVKGQIRAICLDRQFDWPLAARLAALSIRATVAESTGFSPAKIFFGHELNLPLDLVHNPPVQDRYRPELYAHYLHQTLVEVSAAARHARGKAQERQKRYYDRSALNSNFEIGDLVWVLNADHRGLDSAVWFGPYKVVQKISERNYRLIPEFARINPLERIPNPSHNVYNVDRMKRCVRKQTYEDVVDRYGTRMPARMPSSRVGLRGDDQSTWLSSCSINGSNQSAATQPLQVSESASSALVDESQQVTTVATPDLPVAVPPPPMEPLEGEAGVIDEGDPHEVSNGKQSGRAVFDENGDLLEEAAEDVTEEQAPAEDSPGLCSSGSEVGSGAVDRRALAVVLDRSPAGFVFVRGPELASGLARILFPFLSCSVCLDQYKQLFVEDVVIVSTAGIKLRKSGIAGSKTDKNVRLHSARCSTKSPCVDGDSAAAAAAASSTSLDNARSTAVLYSSSCPGVPVESTFSVFINTSCEFFHESTGLDEAEANLEFVKYGENRVHIPLTPIWKLLVGLHPFYIFQLFSVTLWLIEEYTIYAICIIVMSCISLSCISLLLYYCLSAPMELDSSRLVPGDIIEIPQSGCLMQCDAVLIAGNCIVNESMLTGESVPLLKTPIPSVDSQFSLKRHAKHILFCGTKVIQTRHSEPVRAVVVRTGFMTSKGELVRSILYPKPIAFTFNRDVINYLEVLGLFAVAGFIYTVILMHQRGDAWQKIVVRALDLITIAVPPALPAAMTIGIVFAQTRLKRRKIFCIAPKTINVSGAINLVCFDKTGTLTESGMDLWGAVPALKSVFLPSTSTPVDIKEPSQLLEAMATCHALTRIDGVLSGDPLDLKMFESTGWLLDEPNTINYSRCDRQVSLLVRSPSTGTELGIIRQFPFSSELQRMSVIAIRLGALAAEPLVAFVKGSPEMIHSLCLPDSIPADFHNQLMEYTSHGYRVIGLAYRPLSPSVSLQSAQKLNRGEFEYDLQFLGLLVMENRLKPETVGSIGTLLGAKIRPVMVTGDNILTALSVARECGIIADTEAAVIVQTSDSDGPNGPNVNFVVYGDPRRRVTEAAVLSPSSPYRLAISGASWQAVRQHFSQLIPRLAVCGAVFARFSPVQKSQLVECLQELGYTVAMCGDGANDCGALKTAHAGISLSEAEASVASPFTSKEQNISCVIRLIQEGRCALVTSFGIFKFMACYSMCQFVSVLILYWIATNLTDNQFVYIDLFIITTLFVTFSYTAACESIAQEAPSHRLLSFVTCSSIALQCGIFVAFQTLAYFYVRWQSWFYPFVYDSSSDQMACYENTAVFLISVNQYIILAVVFSKSAPYRRSMLTN</sequence>
<keyword evidence="16" id="KW-1185">Reference proteome</keyword>
<dbReference type="InterPro" id="IPR018303">
    <property type="entry name" value="ATPase_P-typ_P_site"/>
</dbReference>
<dbReference type="Proteomes" id="UP000095280">
    <property type="component" value="Unplaced"/>
</dbReference>
<keyword evidence="10 14" id="KW-1133">Transmembrane helix</keyword>
<feature type="transmembrane region" description="Helical" evidence="14">
    <location>
        <begin position="1876"/>
        <end position="1898"/>
    </location>
</feature>
<evidence type="ECO:0000256" key="7">
    <source>
        <dbReference type="ARBA" id="ARBA00022840"/>
    </source>
</evidence>
<evidence type="ECO:0000256" key="10">
    <source>
        <dbReference type="ARBA" id="ARBA00022989"/>
    </source>
</evidence>
<dbReference type="InterPro" id="IPR012337">
    <property type="entry name" value="RNaseH-like_sf"/>
</dbReference>
<dbReference type="Gene3D" id="3.30.420.10">
    <property type="entry name" value="Ribonuclease H-like superfamily/Ribonuclease H"/>
    <property type="match status" value="1"/>
</dbReference>
<keyword evidence="4 14" id="KW-0812">Transmembrane</keyword>
<feature type="transmembrane region" description="Helical" evidence="14">
    <location>
        <begin position="1384"/>
        <end position="1411"/>
    </location>
</feature>
<evidence type="ECO:0000256" key="2">
    <source>
        <dbReference type="ARBA" id="ARBA00006000"/>
    </source>
</evidence>
<comment type="similarity">
    <text evidence="2">Belongs to the cation transport ATPase (P-type) (TC 3.A.3) family. Type V subfamily.</text>
</comment>
<dbReference type="FunFam" id="1.20.1110.10:FF:000023">
    <property type="entry name" value="Cation-transporting ATPase"/>
    <property type="match status" value="1"/>
</dbReference>
<feature type="region of interest" description="Disordered" evidence="13">
    <location>
        <begin position="980"/>
        <end position="1002"/>
    </location>
</feature>
<evidence type="ECO:0000313" key="17">
    <source>
        <dbReference type="WBParaSite" id="maker-uti_cns_0013363-snap-gene-0.3-mRNA-1"/>
    </source>
</evidence>
<dbReference type="SFLD" id="SFLDS00003">
    <property type="entry name" value="Haloacid_Dehalogenase"/>
    <property type="match status" value="1"/>
</dbReference>
<dbReference type="WBParaSite" id="maker-uti_cns_0013363-snap-gene-0.3-mRNA-1">
    <property type="protein sequence ID" value="maker-uti_cns_0013363-snap-gene-0.3-mRNA-1"/>
    <property type="gene ID" value="maker-uti_cns_0013363-snap-gene-0.3"/>
</dbReference>
<dbReference type="InterPro" id="IPR023299">
    <property type="entry name" value="ATPase_P-typ_cyto_dom_N"/>
</dbReference>
<dbReference type="Pfam" id="PF00122">
    <property type="entry name" value="E1-E2_ATPase"/>
    <property type="match status" value="1"/>
</dbReference>
<dbReference type="SUPFAM" id="SSF81653">
    <property type="entry name" value="Calcium ATPase, transduction domain A"/>
    <property type="match status" value="1"/>
</dbReference>
<dbReference type="InterPro" id="IPR006544">
    <property type="entry name" value="P-type_TPase_V"/>
</dbReference>
<dbReference type="Pfam" id="PF13246">
    <property type="entry name" value="Cation_ATPase"/>
    <property type="match status" value="1"/>
</dbReference>
<keyword evidence="7" id="KW-0067">ATP-binding</keyword>
<dbReference type="GO" id="GO:0046872">
    <property type="term" value="F:metal ion binding"/>
    <property type="evidence" value="ECO:0007669"/>
    <property type="project" value="UniProtKB-KW"/>
</dbReference>
<evidence type="ECO:0000256" key="5">
    <source>
        <dbReference type="ARBA" id="ARBA00022723"/>
    </source>
</evidence>
<dbReference type="SUPFAM" id="SSF81665">
    <property type="entry name" value="Calcium ATPase, transmembrane domain M"/>
    <property type="match status" value="1"/>
</dbReference>
<dbReference type="InterPro" id="IPR001757">
    <property type="entry name" value="P_typ_ATPase"/>
</dbReference>
<feature type="region of interest" description="Disordered" evidence="13">
    <location>
        <begin position="942"/>
        <end position="965"/>
    </location>
</feature>
<dbReference type="Gene3D" id="2.70.150.10">
    <property type="entry name" value="Calcium-transporting ATPase, cytoplasmic transduction domain A"/>
    <property type="match status" value="1"/>
</dbReference>
<accession>A0A1I8IKA6</accession>
<dbReference type="Gene3D" id="1.10.340.70">
    <property type="match status" value="1"/>
</dbReference>
<reference evidence="17" key="1">
    <citation type="submission" date="2016-11" db="UniProtKB">
        <authorList>
            <consortium name="WormBaseParasite"/>
        </authorList>
    </citation>
    <scope>IDENTIFICATION</scope>
</reference>
<dbReference type="PANTHER" id="PTHR45630">
    <property type="entry name" value="CATION-TRANSPORTING ATPASE-RELATED"/>
    <property type="match status" value="1"/>
</dbReference>